<proteinExistence type="predicted"/>
<dbReference type="EMBL" id="CAJVPV010002376">
    <property type="protein sequence ID" value="CAG8524778.1"/>
    <property type="molecule type" value="Genomic_DNA"/>
</dbReference>
<dbReference type="Proteomes" id="UP000789342">
    <property type="component" value="Unassembled WGS sequence"/>
</dbReference>
<gene>
    <name evidence="1" type="ORF">AMORRO_LOCUS4384</name>
</gene>
<comment type="caution">
    <text evidence="1">The sequence shown here is derived from an EMBL/GenBank/DDBJ whole genome shotgun (WGS) entry which is preliminary data.</text>
</comment>
<reference evidence="1" key="1">
    <citation type="submission" date="2021-06" db="EMBL/GenBank/DDBJ databases">
        <authorList>
            <person name="Kallberg Y."/>
            <person name="Tangrot J."/>
            <person name="Rosling A."/>
        </authorList>
    </citation>
    <scope>NUCLEOTIDE SEQUENCE</scope>
    <source>
        <strain evidence="1">CL551</strain>
    </source>
</reference>
<accession>A0A9N9ADF5</accession>
<evidence type="ECO:0000313" key="2">
    <source>
        <dbReference type="Proteomes" id="UP000789342"/>
    </source>
</evidence>
<organism evidence="1 2">
    <name type="scientific">Acaulospora morrowiae</name>
    <dbReference type="NCBI Taxonomy" id="94023"/>
    <lineage>
        <taxon>Eukaryota</taxon>
        <taxon>Fungi</taxon>
        <taxon>Fungi incertae sedis</taxon>
        <taxon>Mucoromycota</taxon>
        <taxon>Glomeromycotina</taxon>
        <taxon>Glomeromycetes</taxon>
        <taxon>Diversisporales</taxon>
        <taxon>Acaulosporaceae</taxon>
        <taxon>Acaulospora</taxon>
    </lineage>
</organism>
<protein>
    <submittedName>
        <fullName evidence="1">5076_t:CDS:1</fullName>
    </submittedName>
</protein>
<dbReference type="AlphaFoldDB" id="A0A9N9ADF5"/>
<keyword evidence="2" id="KW-1185">Reference proteome</keyword>
<evidence type="ECO:0000313" key="1">
    <source>
        <dbReference type="EMBL" id="CAG8524778.1"/>
    </source>
</evidence>
<sequence length="247" mass="28739">MEKEKKLKKQMETTIWTCLGIIILKNVVVYETENDSSCRDKSSDDEDCQNYKNHDITVNNLNDIKSRYQECLSKINELYLTLAESQSKELKNYTPSTPEFLGKANDVSRSINFELSPYITVIIEALWDSHENDDDDDYLAEAEEDPENKKDSDNTEACRNQELYNDDDTTITTRTMIEKRKKVSAAKPTNLSFTKPHQDLQKEDFDEPTILADHLFTKKEKRDMVSIYFDIVKNLTSIYALILPHRD</sequence>
<name>A0A9N9ADF5_9GLOM</name>